<name>A0AA47LW67_9CAUD</name>
<evidence type="ECO:0000313" key="1">
    <source>
        <dbReference type="EMBL" id="WGL34759.1"/>
    </source>
</evidence>
<accession>A0AA47LW67</accession>
<reference evidence="1" key="1">
    <citation type="submission" date="2023-03" db="EMBL/GenBank/DDBJ databases">
        <title>Characterization of bacteriophage vB_EcoP-R1 and Its Antibiofilm Efficacy.</title>
        <authorList>
            <person name="Shi Z.X."/>
            <person name="Liu G.Y."/>
        </authorList>
    </citation>
    <scope>NUCLEOTIDE SEQUENCE</scope>
</reference>
<keyword evidence="2" id="KW-1185">Reference proteome</keyword>
<proteinExistence type="predicted"/>
<evidence type="ECO:0000313" key="2">
    <source>
        <dbReference type="Proteomes" id="UP001178120"/>
    </source>
</evidence>
<sequence length="39" mass="4658">MNQDQINFVCQLIKEFVDFTDLSEEELVKLEEILDKEVL</sequence>
<organism evidence="1 2">
    <name type="scientific">Escherichia phage vB_EcoP-R1</name>
    <dbReference type="NCBI Taxonomy" id="3038273"/>
    <lineage>
        <taxon>Viruses</taxon>
        <taxon>Duplodnaviria</taxon>
        <taxon>Heunggongvirae</taxon>
        <taxon>Uroviricota</taxon>
        <taxon>Caudoviricetes</taxon>
        <taxon>Autographivirales</taxon>
        <taxon>Autotranscriptaviridae</taxon>
        <taxon>Studiervirinae</taxon>
        <taxon>Kayfunavirus</taxon>
        <taxon>Kayfunavirus R1</taxon>
    </lineage>
</organism>
<dbReference type="Proteomes" id="UP001178120">
    <property type="component" value="Segment"/>
</dbReference>
<dbReference type="EMBL" id="OQ703102">
    <property type="protein sequence ID" value="WGL34759.1"/>
    <property type="molecule type" value="Genomic_DNA"/>
</dbReference>
<protein>
    <submittedName>
        <fullName evidence="1">Uncharacterized protein</fullName>
    </submittedName>
</protein>